<feature type="transmembrane region" description="Helical" evidence="1">
    <location>
        <begin position="208"/>
        <end position="228"/>
    </location>
</feature>
<dbReference type="EMBL" id="UINC01062708">
    <property type="protein sequence ID" value="SVB89582.1"/>
    <property type="molecule type" value="Genomic_DNA"/>
</dbReference>
<protein>
    <submittedName>
        <fullName evidence="2">Uncharacterized protein</fullName>
    </submittedName>
</protein>
<keyword evidence="1" id="KW-1133">Transmembrane helix</keyword>
<feature type="non-terminal residue" evidence="2">
    <location>
        <position position="1"/>
    </location>
</feature>
<proteinExistence type="predicted"/>
<accession>A0A382HR54</accession>
<feature type="transmembrane region" description="Helical" evidence="1">
    <location>
        <begin position="234"/>
        <end position="254"/>
    </location>
</feature>
<reference evidence="2" key="1">
    <citation type="submission" date="2018-05" db="EMBL/GenBank/DDBJ databases">
        <authorList>
            <person name="Lanie J.A."/>
            <person name="Ng W.-L."/>
            <person name="Kazmierczak K.M."/>
            <person name="Andrzejewski T.M."/>
            <person name="Davidsen T.M."/>
            <person name="Wayne K.J."/>
            <person name="Tettelin H."/>
            <person name="Glass J.I."/>
            <person name="Rusch D."/>
            <person name="Podicherti R."/>
            <person name="Tsui H.-C.T."/>
            <person name="Winkler M.E."/>
        </authorList>
    </citation>
    <scope>NUCLEOTIDE SEQUENCE</scope>
</reference>
<keyword evidence="1" id="KW-0812">Transmembrane</keyword>
<name>A0A382HR54_9ZZZZ</name>
<organism evidence="2">
    <name type="scientific">marine metagenome</name>
    <dbReference type="NCBI Taxonomy" id="408172"/>
    <lineage>
        <taxon>unclassified sequences</taxon>
        <taxon>metagenomes</taxon>
        <taxon>ecological metagenomes</taxon>
    </lineage>
</organism>
<keyword evidence="1" id="KW-0472">Membrane</keyword>
<sequence>NDVNAKTAWTLKKQQWTYGIEAEQAVKILRIQTAISDKTSSQLIDIQNMVADSARLAGVLPAKVFEDIAQNMEFFAKYAVEGGKAVMDTAVAAKKLGLNLGVVDQITTHLLDIEGSINAQFEASAVLGREINVDRARQLALTGQHTLLLEEIIKQVGTEAKFNSYNVVQRDLLSKAIGTDVQSLAKLVTTQKESTKAAEKVQSQYRNLAVIIGGVVGLIAGALIGSGFGAGAGLSMLTGAGIGTISGMAIGAGIGMNLPKFHTMPQGAGVQITKGDALTTAGETTYKSVDVNKGQNELIAAITNLTKTVESGQGKTNRILSELG</sequence>
<evidence type="ECO:0000256" key="1">
    <source>
        <dbReference type="SAM" id="Phobius"/>
    </source>
</evidence>
<dbReference type="AlphaFoldDB" id="A0A382HR54"/>
<evidence type="ECO:0000313" key="2">
    <source>
        <dbReference type="EMBL" id="SVB89582.1"/>
    </source>
</evidence>
<gene>
    <name evidence="2" type="ORF">METZ01_LOCUS242436</name>
</gene>